<accession>A0ABY5I2W0</accession>
<dbReference type="PROSITE" id="PS51679">
    <property type="entry name" value="SAM_MT_C5"/>
    <property type="match status" value="1"/>
</dbReference>
<dbReference type="InterPro" id="IPR001525">
    <property type="entry name" value="C5_MeTfrase"/>
</dbReference>
<evidence type="ECO:0000256" key="4">
    <source>
        <dbReference type="ARBA" id="ARBA00022691"/>
    </source>
</evidence>
<dbReference type="InterPro" id="IPR050390">
    <property type="entry name" value="C5-Methyltransferase"/>
</dbReference>
<dbReference type="EMBL" id="CP101620">
    <property type="protein sequence ID" value="UTY39295.1"/>
    <property type="molecule type" value="Genomic_DNA"/>
</dbReference>
<keyword evidence="2 6" id="KW-0489">Methyltransferase</keyword>
<dbReference type="EC" id="2.1.1.37" evidence="1"/>
<dbReference type="Pfam" id="PF00145">
    <property type="entry name" value="DNA_methylase"/>
    <property type="match status" value="1"/>
</dbReference>
<dbReference type="PANTHER" id="PTHR10629:SF52">
    <property type="entry name" value="DNA (CYTOSINE-5)-METHYLTRANSFERASE 1"/>
    <property type="match status" value="1"/>
</dbReference>
<protein>
    <recommendedName>
        <fullName evidence="1">DNA (cytosine-5-)-methyltransferase</fullName>
        <ecNumber evidence="1">2.1.1.37</ecNumber>
    </recommendedName>
</protein>
<evidence type="ECO:0000313" key="7">
    <source>
        <dbReference type="EMBL" id="UTY39295.1"/>
    </source>
</evidence>
<keyword evidence="5" id="KW-0680">Restriction system</keyword>
<evidence type="ECO:0000256" key="5">
    <source>
        <dbReference type="ARBA" id="ARBA00022747"/>
    </source>
</evidence>
<dbReference type="SUPFAM" id="SSF53335">
    <property type="entry name" value="S-adenosyl-L-methionine-dependent methyltransferases"/>
    <property type="match status" value="1"/>
</dbReference>
<evidence type="ECO:0000256" key="2">
    <source>
        <dbReference type="ARBA" id="ARBA00022603"/>
    </source>
</evidence>
<dbReference type="Proteomes" id="UP001060112">
    <property type="component" value="Chromosome"/>
</dbReference>
<evidence type="ECO:0000313" key="8">
    <source>
        <dbReference type="Proteomes" id="UP001060112"/>
    </source>
</evidence>
<gene>
    <name evidence="7" type="ORF">NMU03_00200</name>
</gene>
<dbReference type="PANTHER" id="PTHR10629">
    <property type="entry name" value="CYTOSINE-SPECIFIC METHYLTRANSFERASE"/>
    <property type="match status" value="1"/>
</dbReference>
<keyword evidence="8" id="KW-1185">Reference proteome</keyword>
<reference evidence="7" key="1">
    <citation type="submission" date="2022-07" db="EMBL/GenBank/DDBJ databases">
        <title>Faecal culturing of patients with breast cancer.</title>
        <authorList>
            <person name="Teng N.M.Y."/>
            <person name="Kiu R."/>
            <person name="Evans R."/>
            <person name="Baker D.J."/>
            <person name="Zenner C."/>
            <person name="Robinson S.D."/>
            <person name="Hall L.J."/>
        </authorList>
    </citation>
    <scope>NUCLEOTIDE SEQUENCE</scope>
    <source>
        <strain evidence="7">LH1062</strain>
    </source>
</reference>
<evidence type="ECO:0000256" key="1">
    <source>
        <dbReference type="ARBA" id="ARBA00011975"/>
    </source>
</evidence>
<keyword evidence="4 6" id="KW-0949">S-adenosyl-L-methionine</keyword>
<evidence type="ECO:0000256" key="6">
    <source>
        <dbReference type="PROSITE-ProRule" id="PRU01016"/>
    </source>
</evidence>
<evidence type="ECO:0000256" key="3">
    <source>
        <dbReference type="ARBA" id="ARBA00022679"/>
    </source>
</evidence>
<dbReference type="PRINTS" id="PR00105">
    <property type="entry name" value="C5METTRFRASE"/>
</dbReference>
<comment type="similarity">
    <text evidence="6">Belongs to the class I-like SAM-binding methyltransferase superfamily. C5-methyltransferase family.</text>
</comment>
<dbReference type="GO" id="GO:0008168">
    <property type="term" value="F:methyltransferase activity"/>
    <property type="evidence" value="ECO:0007669"/>
    <property type="project" value="UniProtKB-KW"/>
</dbReference>
<proteinExistence type="inferred from homology"/>
<sequence>MVRILKAKKPKYIILENVKNLISHDGGRTIRIILSTLSQIGYSIDFTIINSNEAGVPQNRDRTYIVGIYNGKIEKFVNDYRNFTVNRLKKELNEEKFRGFNFFKDLMFSNKKTYIEDVLEKK</sequence>
<dbReference type="GO" id="GO:0032259">
    <property type="term" value="P:methylation"/>
    <property type="evidence" value="ECO:0007669"/>
    <property type="project" value="UniProtKB-KW"/>
</dbReference>
<dbReference type="InterPro" id="IPR029063">
    <property type="entry name" value="SAM-dependent_MTases_sf"/>
</dbReference>
<comment type="caution">
    <text evidence="6">Lacks conserved residue(s) required for the propagation of feature annotation.</text>
</comment>
<name>A0ABY5I2W0_9FIRM</name>
<keyword evidence="3 6" id="KW-0808">Transferase</keyword>
<dbReference type="Gene3D" id="3.40.50.150">
    <property type="entry name" value="Vaccinia Virus protein VP39"/>
    <property type="match status" value="1"/>
</dbReference>
<organism evidence="7 8">
    <name type="scientific">Allocoprobacillus halotolerans</name>
    <dbReference type="NCBI Taxonomy" id="2944914"/>
    <lineage>
        <taxon>Bacteria</taxon>
        <taxon>Bacillati</taxon>
        <taxon>Bacillota</taxon>
        <taxon>Erysipelotrichia</taxon>
        <taxon>Erysipelotrichales</taxon>
        <taxon>Erysipelotrichaceae</taxon>
        <taxon>Allocoprobacillus</taxon>
    </lineage>
</organism>